<organism evidence="2 3">
    <name type="scientific">Colocasia esculenta</name>
    <name type="common">Wild taro</name>
    <name type="synonym">Arum esculentum</name>
    <dbReference type="NCBI Taxonomy" id="4460"/>
    <lineage>
        <taxon>Eukaryota</taxon>
        <taxon>Viridiplantae</taxon>
        <taxon>Streptophyta</taxon>
        <taxon>Embryophyta</taxon>
        <taxon>Tracheophyta</taxon>
        <taxon>Spermatophyta</taxon>
        <taxon>Magnoliopsida</taxon>
        <taxon>Liliopsida</taxon>
        <taxon>Araceae</taxon>
        <taxon>Aroideae</taxon>
        <taxon>Colocasieae</taxon>
        <taxon>Colocasia</taxon>
    </lineage>
</organism>
<dbReference type="EMBL" id="NMUH01000709">
    <property type="protein sequence ID" value="MQL83647.1"/>
    <property type="molecule type" value="Genomic_DNA"/>
</dbReference>
<dbReference type="Pfam" id="PF14299">
    <property type="entry name" value="PP2"/>
    <property type="match status" value="1"/>
</dbReference>
<evidence type="ECO:0000313" key="2">
    <source>
        <dbReference type="EMBL" id="MQL83647.1"/>
    </source>
</evidence>
<accession>A0A843UMS3</accession>
<name>A0A843UMS3_COLES</name>
<dbReference type="OrthoDB" id="631541at2759"/>
<reference evidence="2" key="1">
    <citation type="submission" date="2017-07" db="EMBL/GenBank/DDBJ databases">
        <title>Taro Niue Genome Assembly and Annotation.</title>
        <authorList>
            <person name="Atibalentja N."/>
            <person name="Keating K."/>
            <person name="Fields C.J."/>
        </authorList>
    </citation>
    <scope>NUCLEOTIDE SEQUENCE</scope>
    <source>
        <strain evidence="2">Niue_2</strain>
        <tissue evidence="2">Leaf</tissue>
    </source>
</reference>
<dbReference type="AlphaFoldDB" id="A0A843UMS3"/>
<keyword evidence="3" id="KW-1185">Reference proteome</keyword>
<evidence type="ECO:0000256" key="1">
    <source>
        <dbReference type="SAM" id="MobiDB-lite"/>
    </source>
</evidence>
<dbReference type="PANTHER" id="PTHR32278">
    <property type="entry name" value="F-BOX DOMAIN-CONTAINING PROTEIN"/>
    <property type="match status" value="1"/>
</dbReference>
<feature type="compositionally biased region" description="Low complexity" evidence="1">
    <location>
        <begin position="1"/>
        <end position="12"/>
    </location>
</feature>
<gene>
    <name evidence="2" type="ORF">Taro_016142</name>
</gene>
<comment type="caution">
    <text evidence="2">The sequence shown here is derived from an EMBL/GenBank/DDBJ whole genome shotgun (WGS) entry which is preliminary data.</text>
</comment>
<dbReference type="InterPro" id="IPR025886">
    <property type="entry name" value="PP2-like"/>
</dbReference>
<feature type="region of interest" description="Disordered" evidence="1">
    <location>
        <begin position="1"/>
        <end position="26"/>
    </location>
</feature>
<dbReference type="PANTHER" id="PTHR32278:SF111">
    <property type="entry name" value="F-BOX PROTEIN PP2-B12-RELATED"/>
    <property type="match status" value="1"/>
</dbReference>
<evidence type="ECO:0000313" key="3">
    <source>
        <dbReference type="Proteomes" id="UP000652761"/>
    </source>
</evidence>
<proteinExistence type="predicted"/>
<dbReference type="Proteomes" id="UP000652761">
    <property type="component" value="Unassembled WGS sequence"/>
</dbReference>
<sequence>MERSNPLGLLSPGSPPSPLWSRASSSSSLSSSFRAESFDFRAYPPQSELEEVPSLRWLPGDLSPPAASTRRSATERSWSEGYIHLCKCEGHRKASDGRSFAFKDSINGQKCLFLPVYALMVREDEGQFWRCTDAYKEGKRSLHAVDLLRGYYLDIRWTVDVAPLPSATEYAVHLVFRFSERSFGFGLQEASLEIGAQTSKQNICLQPEGCGIAGGAAGKAEIAMVPQEYADGWMSIEMGRFFMETRSSGERKLFVGLTEGGKVDRNRMSWGEEMDVLRWKEGLVIGGVLVKTKVMDHGVGGLVRRLGSLALDKSKGFRQQRKRN</sequence>
<protein>
    <submittedName>
        <fullName evidence="2">Uncharacterized protein</fullName>
    </submittedName>
</protein>